<keyword evidence="1" id="KW-1133">Transmembrane helix</keyword>
<name>A0ABW2K1Z1_9BACI</name>
<feature type="transmembrane region" description="Helical" evidence="1">
    <location>
        <begin position="489"/>
        <end position="512"/>
    </location>
</feature>
<feature type="transmembrane region" description="Helical" evidence="1">
    <location>
        <begin position="67"/>
        <end position="94"/>
    </location>
</feature>
<organism evidence="2 3">
    <name type="scientific">Halobacillus campisalis</name>
    <dbReference type="NCBI Taxonomy" id="435909"/>
    <lineage>
        <taxon>Bacteria</taxon>
        <taxon>Bacillati</taxon>
        <taxon>Bacillota</taxon>
        <taxon>Bacilli</taxon>
        <taxon>Bacillales</taxon>
        <taxon>Bacillaceae</taxon>
        <taxon>Halobacillus</taxon>
    </lineage>
</organism>
<comment type="caution">
    <text evidence="2">The sequence shown here is derived from an EMBL/GenBank/DDBJ whole genome shotgun (WGS) entry which is preliminary data.</text>
</comment>
<dbReference type="EMBL" id="JBHTBY010000003">
    <property type="protein sequence ID" value="MFC7320133.1"/>
    <property type="molecule type" value="Genomic_DNA"/>
</dbReference>
<feature type="transmembrane region" description="Helical" evidence="1">
    <location>
        <begin position="327"/>
        <end position="348"/>
    </location>
</feature>
<keyword evidence="3" id="KW-1185">Reference proteome</keyword>
<dbReference type="RefSeq" id="WP_289216785.1">
    <property type="nucleotide sequence ID" value="NZ_JAPVRC010000008.1"/>
</dbReference>
<feature type="transmembrane region" description="Helical" evidence="1">
    <location>
        <begin position="145"/>
        <end position="174"/>
    </location>
</feature>
<evidence type="ECO:0000256" key="1">
    <source>
        <dbReference type="SAM" id="Phobius"/>
    </source>
</evidence>
<accession>A0ABW2K1Z1</accession>
<reference evidence="3" key="1">
    <citation type="journal article" date="2019" name="Int. J. Syst. Evol. Microbiol.">
        <title>The Global Catalogue of Microorganisms (GCM) 10K type strain sequencing project: providing services to taxonomists for standard genome sequencing and annotation.</title>
        <authorList>
            <consortium name="The Broad Institute Genomics Platform"/>
            <consortium name="The Broad Institute Genome Sequencing Center for Infectious Disease"/>
            <person name="Wu L."/>
            <person name="Ma J."/>
        </authorList>
    </citation>
    <scope>NUCLEOTIDE SEQUENCE [LARGE SCALE GENOMIC DNA]</scope>
    <source>
        <strain evidence="3">CCUG 73951</strain>
    </source>
</reference>
<keyword evidence="1" id="KW-0472">Membrane</keyword>
<sequence>MNKTWKLIRTIVKMQFSLAGKSTSEQIGYAFLFIFAIPFSIFIFYAINGIVGGLYTILEPAGNESFILGLLFISMFVVLILVSVGSILSSFYFAEDIESFLSLPYHPFQIMLGKSAVPFITLYVTNAAILAPGLIVFGLHSGSGVLYYIYALILWTVTPVLPFVLTAIIVMYGMRFLNLSKNKDRMKIFAGLFTFIFIIGINIVLRTNNSSADTGEDLARLIQEQNGLLNTITTFFPTAYLHSISLTDPASARGFLFLVLSLLIIACAFALYLTAGQKIYFKGVLGLSGGSKKKFDEEKITKRIKQSNVLFISWVREMRTIFRTPTFFTQIIVQSLVFPVLFIVVILFDSSGGDFSISSLGAMVEEIEPKRFILAMTGFTVFALGINPASISSVSRDGKSWFNHLYMPIKAETVIMSKVWAAFCINLLTLLVIGAVAFIFVNIPIGIGVIWFGLSLIINWITSVAGTTLDLYTPNLQWTDEREVFKGRLIGILALIIEVVVFGSIILFLWNVDWLEGLWMTSSILTAAFILLSFVCHLILRKVIRTQYYSIHQ</sequence>
<feature type="transmembrane region" description="Helical" evidence="1">
    <location>
        <begin position="255"/>
        <end position="275"/>
    </location>
</feature>
<proteinExistence type="predicted"/>
<dbReference type="InterPro" id="IPR031599">
    <property type="entry name" value="ABC_tran_2"/>
</dbReference>
<feature type="transmembrane region" description="Helical" evidence="1">
    <location>
        <begin position="115"/>
        <end position="139"/>
    </location>
</feature>
<protein>
    <submittedName>
        <fullName evidence="2">ABC transporter permease</fullName>
    </submittedName>
</protein>
<feature type="transmembrane region" description="Helical" evidence="1">
    <location>
        <begin position="186"/>
        <end position="205"/>
    </location>
</feature>
<feature type="transmembrane region" description="Helical" evidence="1">
    <location>
        <begin position="419"/>
        <end position="443"/>
    </location>
</feature>
<evidence type="ECO:0000313" key="2">
    <source>
        <dbReference type="EMBL" id="MFC7320133.1"/>
    </source>
</evidence>
<feature type="transmembrane region" description="Helical" evidence="1">
    <location>
        <begin position="449"/>
        <end position="469"/>
    </location>
</feature>
<feature type="transmembrane region" description="Helical" evidence="1">
    <location>
        <begin position="372"/>
        <end position="391"/>
    </location>
</feature>
<feature type="transmembrane region" description="Helical" evidence="1">
    <location>
        <begin position="27"/>
        <end position="47"/>
    </location>
</feature>
<gene>
    <name evidence="2" type="ORF">ACFQMN_04525</name>
</gene>
<evidence type="ECO:0000313" key="3">
    <source>
        <dbReference type="Proteomes" id="UP001596494"/>
    </source>
</evidence>
<dbReference type="Proteomes" id="UP001596494">
    <property type="component" value="Unassembled WGS sequence"/>
</dbReference>
<dbReference type="Pfam" id="PF16949">
    <property type="entry name" value="ABC_tran_2"/>
    <property type="match status" value="1"/>
</dbReference>
<keyword evidence="1" id="KW-0812">Transmembrane</keyword>
<feature type="transmembrane region" description="Helical" evidence="1">
    <location>
        <begin position="518"/>
        <end position="540"/>
    </location>
</feature>